<protein>
    <recommendedName>
        <fullName evidence="2">Ubiquitin-like domain-containing protein</fullName>
    </recommendedName>
</protein>
<accession>A0A2G5V7U8</accession>
<reference evidence="4" key="1">
    <citation type="submission" date="2017-10" db="EMBL/GenBank/DDBJ databases">
        <title>Rapid genome shrinkage in a self-fertile nematode reveals novel sperm competition proteins.</title>
        <authorList>
            <person name="Yin D."/>
            <person name="Schwarz E.M."/>
            <person name="Thomas C.G."/>
            <person name="Felde R.L."/>
            <person name="Korf I.F."/>
            <person name="Cutter A.D."/>
            <person name="Schartner C.M."/>
            <person name="Ralston E.J."/>
            <person name="Meyer B.J."/>
            <person name="Haag E.S."/>
        </authorList>
    </citation>
    <scope>NUCLEOTIDE SEQUENCE [LARGE SCALE GENOMIC DNA]</scope>
    <source>
        <strain evidence="4">JU1422</strain>
    </source>
</reference>
<feature type="coiled-coil region" evidence="1">
    <location>
        <begin position="179"/>
        <end position="206"/>
    </location>
</feature>
<sequence length="298" mass="34671">MMKPEKSLLSKIQSLKTEITDVNCKLGKSITSHVGNEELAVFQNFLENQSKMKKSHEKLVKKLTEELQESQKWREIQQFKIDSLQKELEEMKASKFPEINNNEESEKDPESLKILKSSFSDFEKSIKCQQDQMKKRMESIVAENESIRLEIRESGRIQKKQNDVIIMITQDMQKSYILRQRIALENAKIQKEIDEIKNALKKVKILPETPEETAFEIMVLAGKYIPLEVRKIDKIADLKAKIVEKSKIPLEILRLTYGGRTSKHLKNLKKSIFSGHILQDNFTIADYKIQPKSLVYAF</sequence>
<name>A0A2G5V7U8_9PELO</name>
<evidence type="ECO:0000256" key="1">
    <source>
        <dbReference type="SAM" id="Coils"/>
    </source>
</evidence>
<keyword evidence="1" id="KW-0175">Coiled coil</keyword>
<dbReference type="Pfam" id="PF00240">
    <property type="entry name" value="ubiquitin"/>
    <property type="match status" value="1"/>
</dbReference>
<organism evidence="3 4">
    <name type="scientific">Caenorhabditis nigoni</name>
    <dbReference type="NCBI Taxonomy" id="1611254"/>
    <lineage>
        <taxon>Eukaryota</taxon>
        <taxon>Metazoa</taxon>
        <taxon>Ecdysozoa</taxon>
        <taxon>Nematoda</taxon>
        <taxon>Chromadorea</taxon>
        <taxon>Rhabditida</taxon>
        <taxon>Rhabditina</taxon>
        <taxon>Rhabditomorpha</taxon>
        <taxon>Rhabditoidea</taxon>
        <taxon>Rhabditidae</taxon>
        <taxon>Peloderinae</taxon>
        <taxon>Caenorhabditis</taxon>
    </lineage>
</organism>
<dbReference type="OrthoDB" id="10369841at2759"/>
<dbReference type="InterPro" id="IPR000626">
    <property type="entry name" value="Ubiquitin-like_dom"/>
</dbReference>
<evidence type="ECO:0000313" key="3">
    <source>
        <dbReference type="EMBL" id="PIC47884.1"/>
    </source>
</evidence>
<dbReference type="Proteomes" id="UP000230233">
    <property type="component" value="Chromosome II"/>
</dbReference>
<proteinExistence type="predicted"/>
<feature type="coiled-coil region" evidence="1">
    <location>
        <begin position="46"/>
        <end position="94"/>
    </location>
</feature>
<comment type="caution">
    <text evidence="3">The sequence shown here is derived from an EMBL/GenBank/DDBJ whole genome shotgun (WGS) entry which is preliminary data.</text>
</comment>
<feature type="domain" description="Ubiquitin-like" evidence="2">
    <location>
        <begin position="213"/>
        <end position="298"/>
    </location>
</feature>
<evidence type="ECO:0000259" key="2">
    <source>
        <dbReference type="PROSITE" id="PS50053"/>
    </source>
</evidence>
<evidence type="ECO:0000313" key="4">
    <source>
        <dbReference type="Proteomes" id="UP000230233"/>
    </source>
</evidence>
<dbReference type="InterPro" id="IPR029071">
    <property type="entry name" value="Ubiquitin-like_domsf"/>
</dbReference>
<gene>
    <name evidence="3" type="primary">Cnig_chr_II.g7065</name>
    <name evidence="3" type="ORF">B9Z55_007065</name>
</gene>
<dbReference type="SUPFAM" id="SSF54236">
    <property type="entry name" value="Ubiquitin-like"/>
    <property type="match status" value="1"/>
</dbReference>
<dbReference type="AlphaFoldDB" id="A0A2G5V7U8"/>
<dbReference type="PROSITE" id="PS50053">
    <property type="entry name" value="UBIQUITIN_2"/>
    <property type="match status" value="1"/>
</dbReference>
<keyword evidence="4" id="KW-1185">Reference proteome</keyword>
<dbReference type="EMBL" id="PDUG01000002">
    <property type="protein sequence ID" value="PIC47884.1"/>
    <property type="molecule type" value="Genomic_DNA"/>
</dbReference>
<dbReference type="Gene3D" id="3.10.20.90">
    <property type="entry name" value="Phosphatidylinositol 3-kinase Catalytic Subunit, Chain A, domain 1"/>
    <property type="match status" value="1"/>
</dbReference>